<feature type="region of interest" description="Disordered" evidence="1">
    <location>
        <begin position="221"/>
        <end position="257"/>
    </location>
</feature>
<gene>
    <name evidence="2" type="ORF">NCTC1934_02477</name>
</gene>
<evidence type="ECO:0000313" key="3">
    <source>
        <dbReference type="Proteomes" id="UP000255467"/>
    </source>
</evidence>
<dbReference type="Proteomes" id="UP000255467">
    <property type="component" value="Unassembled WGS sequence"/>
</dbReference>
<protein>
    <recommendedName>
        <fullName evidence="4">Fe2OG dioxygenase domain-containing protein</fullName>
    </recommendedName>
</protein>
<dbReference type="EMBL" id="UGRY01000002">
    <property type="protein sequence ID" value="SUA76289.1"/>
    <property type="molecule type" value="Genomic_DNA"/>
</dbReference>
<dbReference type="Pfam" id="PF23169">
    <property type="entry name" value="HalD"/>
    <property type="match status" value="1"/>
</dbReference>
<reference evidence="2 3" key="1">
    <citation type="submission" date="2018-06" db="EMBL/GenBank/DDBJ databases">
        <authorList>
            <consortium name="Pathogen Informatics"/>
            <person name="Doyle S."/>
        </authorList>
    </citation>
    <scope>NUCLEOTIDE SEQUENCE [LARGE SCALE GENOMIC DNA]</scope>
    <source>
        <strain evidence="2 3">NCTC1934</strain>
    </source>
</reference>
<name>A0A378YIQ7_9NOCA</name>
<accession>A0A378YIQ7</accession>
<feature type="compositionally biased region" description="Basic and acidic residues" evidence="1">
    <location>
        <begin position="222"/>
        <end position="238"/>
    </location>
</feature>
<organism evidence="2 3">
    <name type="scientific">Nocardia otitidiscaviarum</name>
    <dbReference type="NCBI Taxonomy" id="1823"/>
    <lineage>
        <taxon>Bacteria</taxon>
        <taxon>Bacillati</taxon>
        <taxon>Actinomycetota</taxon>
        <taxon>Actinomycetes</taxon>
        <taxon>Mycobacteriales</taxon>
        <taxon>Nocardiaceae</taxon>
        <taxon>Nocardia</taxon>
    </lineage>
</organism>
<sequence length="257" mass="28928">MHSTLEAAHRHLLGVDPDALLHSRNRLAETGIARLGFLLPHRVKRALAAEALALVEHHRQWGEQLPIESAPPSHGIDIPPRTIDAHAVLIPQLYDCDALRHNLSVVAAETVLPRPGPPRYAIVRRHHDAPCQWHWDDYSFAFVLVVECPPLAEGGFVQTVAHTRRSHYREDIHRTLTRNPIRSWELRPGDLYFMRTASTLHRVYPFEHGHRTIVSMSFAARGDPERERTARANADRVPDTPGPGLITGEAAMTNQVP</sequence>
<dbReference type="RefSeq" id="WP_051036831.1">
    <property type="nucleotide sequence ID" value="NZ_UGRY01000002.1"/>
</dbReference>
<dbReference type="AlphaFoldDB" id="A0A378YIQ7"/>
<dbReference type="InterPro" id="IPR056470">
    <property type="entry name" value="BesD/HalB-like"/>
</dbReference>
<dbReference type="OrthoDB" id="2897833at2"/>
<proteinExistence type="predicted"/>
<dbReference type="STRING" id="1406858.GCA_000710895_02315"/>
<keyword evidence="3" id="KW-1185">Reference proteome</keyword>
<evidence type="ECO:0000256" key="1">
    <source>
        <dbReference type="SAM" id="MobiDB-lite"/>
    </source>
</evidence>
<evidence type="ECO:0000313" key="2">
    <source>
        <dbReference type="EMBL" id="SUA76289.1"/>
    </source>
</evidence>
<evidence type="ECO:0008006" key="4">
    <source>
        <dbReference type="Google" id="ProtNLM"/>
    </source>
</evidence>